<name>A0A7H5A4N4_9ENTR</name>
<evidence type="ECO:0000313" key="1">
    <source>
        <dbReference type="EMBL" id="EWF84142.1"/>
    </source>
</evidence>
<dbReference type="EMBL" id="JCNZ01000015">
    <property type="protein sequence ID" value="EWF84142.1"/>
    <property type="molecule type" value="Genomic_DNA"/>
</dbReference>
<dbReference type="NCBIfam" id="NF041551">
    <property type="entry name" value="YlcI_YnfO_N"/>
    <property type="match status" value="1"/>
</dbReference>
<dbReference type="RefSeq" id="WP_032743298.1">
    <property type="nucleotide sequence ID" value="NZ_CP151768.1"/>
</dbReference>
<reference evidence="1 2" key="1">
    <citation type="submission" date="2014-01" db="EMBL/GenBank/DDBJ databases">
        <title>The Genome Sequence of Klebsiella oxytoca MGH 27.</title>
        <authorList>
            <consortium name="The Broad Institute Genomics Platform"/>
            <consortium name="The Broad Institute Genome Sequencing Center for Infectious Disease"/>
            <person name="Murphy C."/>
            <person name="Cosimi L."/>
            <person name="Cerqueira G."/>
            <person name="Feldgarden M."/>
            <person name="Earl A."/>
            <person name="Hung D."/>
            <person name="Onderdonk A.B."/>
            <person name="Ferraro M.J."/>
            <person name="Hooper D."/>
            <person name="Dekker J."/>
            <person name="O'Brien T."/>
            <person name="Huang S."/>
            <person name="Quan V."/>
            <person name="Ernst C."/>
            <person name="Delaney M."/>
            <person name="DuBois A."/>
            <person name="Kim D.S."/>
            <person name="Young S.K."/>
            <person name="Zeng Q."/>
            <person name="Gargeya S."/>
            <person name="Fitzgerald M."/>
            <person name="Abouelleil A."/>
            <person name="Alvarado L."/>
            <person name="Berlin A.M."/>
            <person name="Chapman S.B."/>
            <person name="Gainer-Dewar J."/>
            <person name="Goldberg J."/>
            <person name="Gnerre S."/>
            <person name="Griggs A."/>
            <person name="Gujja S."/>
            <person name="Hansen M."/>
            <person name="Howarth C."/>
            <person name="Imamovic A."/>
            <person name="Ireland A."/>
            <person name="Larimer J."/>
            <person name="McCowan C."/>
            <person name="Murphy C."/>
            <person name="Pearson M."/>
            <person name="Poon T.W."/>
            <person name="Priest M."/>
            <person name="Roberts A."/>
            <person name="Saif S."/>
            <person name="Shea T."/>
            <person name="Sykes S."/>
            <person name="Wortman J."/>
            <person name="Nusbaum C."/>
            <person name="Birren B."/>
        </authorList>
    </citation>
    <scope>NUCLEOTIDE SEQUENCE [LARGE SCALE GENOMIC DNA]</scope>
    <source>
        <strain evidence="1 2">MGH 27</strain>
    </source>
</reference>
<organism evidence="1 2">
    <name type="scientific">Klebsiella michiganensis</name>
    <dbReference type="NCBI Taxonomy" id="1134687"/>
    <lineage>
        <taxon>Bacteria</taxon>
        <taxon>Pseudomonadati</taxon>
        <taxon>Pseudomonadota</taxon>
        <taxon>Gammaproteobacteria</taxon>
        <taxon>Enterobacterales</taxon>
        <taxon>Enterobacteriaceae</taxon>
        <taxon>Klebsiella/Raoultella group</taxon>
        <taxon>Klebsiella</taxon>
    </lineage>
</organism>
<dbReference type="AlphaFoldDB" id="A0A7H5A4N4"/>
<accession>A0A7H5A4N4</accession>
<sequence>MATKAVNRKSQTIAARVPHEIAGEIENFKEPGESTGQFVVIALENEIKRRQRKQKKEVEKDDIK</sequence>
<protein>
    <submittedName>
        <fullName evidence="1">Uncharacterized protein</fullName>
    </submittedName>
</protein>
<dbReference type="Proteomes" id="UP000020202">
    <property type="component" value="Unassembled WGS sequence"/>
</dbReference>
<evidence type="ECO:0000313" key="2">
    <source>
        <dbReference type="Proteomes" id="UP000020202"/>
    </source>
</evidence>
<gene>
    <name evidence="1" type="ORF">L373_04173</name>
</gene>
<comment type="caution">
    <text evidence="1">The sequence shown here is derived from an EMBL/GenBank/DDBJ whole genome shotgun (WGS) entry which is preliminary data.</text>
</comment>
<proteinExistence type="predicted"/>